<dbReference type="RefSeq" id="XP_064707603.1">
    <property type="nucleotide sequence ID" value="XM_064856427.1"/>
</dbReference>
<dbReference type="EMBL" id="JAVRRD010000009">
    <property type="protein sequence ID" value="KAK5055172.1"/>
    <property type="molecule type" value="Genomic_DNA"/>
</dbReference>
<reference evidence="3 4" key="1">
    <citation type="submission" date="2023-08" db="EMBL/GenBank/DDBJ databases">
        <title>Black Yeasts Isolated from many extreme environments.</title>
        <authorList>
            <person name="Coleine C."/>
            <person name="Stajich J.E."/>
            <person name="Selbmann L."/>
        </authorList>
    </citation>
    <scope>NUCLEOTIDE SEQUENCE [LARGE SCALE GENOMIC DNA]</scope>
    <source>
        <strain evidence="3 4">CCFEE 5792</strain>
    </source>
</reference>
<feature type="compositionally biased region" description="Low complexity" evidence="1">
    <location>
        <begin position="7"/>
        <end position="25"/>
    </location>
</feature>
<keyword evidence="2" id="KW-0812">Transmembrane</keyword>
<evidence type="ECO:0008006" key="5">
    <source>
        <dbReference type="Google" id="ProtNLM"/>
    </source>
</evidence>
<dbReference type="Proteomes" id="UP001358417">
    <property type="component" value="Unassembled WGS sequence"/>
</dbReference>
<gene>
    <name evidence="3" type="ORF">LTR84_012921</name>
</gene>
<protein>
    <recommendedName>
        <fullName evidence="5">Peroxin 26</fullName>
    </recommendedName>
</protein>
<evidence type="ECO:0000256" key="1">
    <source>
        <dbReference type="SAM" id="MobiDB-lite"/>
    </source>
</evidence>
<evidence type="ECO:0000313" key="3">
    <source>
        <dbReference type="EMBL" id="KAK5055172.1"/>
    </source>
</evidence>
<feature type="region of interest" description="Disordered" evidence="1">
    <location>
        <begin position="257"/>
        <end position="399"/>
    </location>
</feature>
<dbReference type="GeneID" id="89981058"/>
<keyword evidence="2" id="KW-0472">Membrane</keyword>
<feature type="compositionally biased region" description="Low complexity" evidence="1">
    <location>
        <begin position="358"/>
        <end position="377"/>
    </location>
</feature>
<comment type="caution">
    <text evidence="3">The sequence shown here is derived from an EMBL/GenBank/DDBJ whole genome shotgun (WGS) entry which is preliminary data.</text>
</comment>
<sequence>MSIGPDSQSSSQHLSSSVSSLNQPSKRSSSEISKIYKHASQLFLTRRLLEAYEALKPIVNPPDTERPGDSPAQAPIATASTSQRIKLWSLYVTLLNSIVSLSPEEGREVFGQAEYRSMVRKVQSGSIWDQVVKDGYQGREDSVDAEVVYNLSTLLLGQAPDQKFNQARLESYLSSSHSDVDLSTQLNNALSNGRRPGMNGTNTPKDLSSRIKILELFTLHVLPRNEEWDYAKSFIANSDILDEERREAFLQTLQELQEASEEHETFQEAEEEVFEETEPESPVLSPPVKDEAIGRRQPQPQNTIRHQRTSSEVDYGIEEERPNSIRAALGPESPPVVSTTLPKDPPMTKIPPKPEPTAPAATAKAQSPPASAPIQSANRSHLSPPAQTPRRPTRKPKPTNQNALFAQARQLFAALSNLARNMAGTLSKNPTSFLRFLLFLLAFFMAFSQKQVRDRARRIVGQSWDKVRATIGMGTKVSYI</sequence>
<evidence type="ECO:0000313" key="4">
    <source>
        <dbReference type="Proteomes" id="UP001358417"/>
    </source>
</evidence>
<evidence type="ECO:0000256" key="2">
    <source>
        <dbReference type="SAM" id="Phobius"/>
    </source>
</evidence>
<feature type="compositionally biased region" description="Acidic residues" evidence="1">
    <location>
        <begin position="267"/>
        <end position="279"/>
    </location>
</feature>
<keyword evidence="2" id="KW-1133">Transmembrane helix</keyword>
<feature type="region of interest" description="Disordered" evidence="1">
    <location>
        <begin position="1"/>
        <end position="30"/>
    </location>
</feature>
<name>A0AAV9NDC7_9EURO</name>
<organism evidence="3 4">
    <name type="scientific">Exophiala bonariae</name>
    <dbReference type="NCBI Taxonomy" id="1690606"/>
    <lineage>
        <taxon>Eukaryota</taxon>
        <taxon>Fungi</taxon>
        <taxon>Dikarya</taxon>
        <taxon>Ascomycota</taxon>
        <taxon>Pezizomycotina</taxon>
        <taxon>Eurotiomycetes</taxon>
        <taxon>Chaetothyriomycetidae</taxon>
        <taxon>Chaetothyriales</taxon>
        <taxon>Herpotrichiellaceae</taxon>
        <taxon>Exophiala</taxon>
    </lineage>
</organism>
<keyword evidence="4" id="KW-1185">Reference proteome</keyword>
<proteinExistence type="predicted"/>
<feature type="region of interest" description="Disordered" evidence="1">
    <location>
        <begin position="58"/>
        <end position="77"/>
    </location>
</feature>
<feature type="compositionally biased region" description="Pro residues" evidence="1">
    <location>
        <begin position="343"/>
        <end position="357"/>
    </location>
</feature>
<dbReference type="AlphaFoldDB" id="A0AAV9NDC7"/>
<feature type="transmembrane region" description="Helical" evidence="2">
    <location>
        <begin position="432"/>
        <end position="448"/>
    </location>
</feature>
<accession>A0AAV9NDC7</accession>